<sequence length="48" mass="5651">MRKTWKDKVAKATGSNYKLNKKALQIKKSWDEVEGILKKSMNKNQKKK</sequence>
<accession>A0A8J7HA65</accession>
<comment type="caution">
    <text evidence="1">The sequence shown here is derived from an EMBL/GenBank/DDBJ whole genome shotgun (WGS) entry which is preliminary data.</text>
</comment>
<gene>
    <name evidence="1" type="ORF">I5677_13650</name>
</gene>
<dbReference type="RefSeq" id="WP_197662185.1">
    <property type="nucleotide sequence ID" value="NZ_JAEAGR010000015.1"/>
</dbReference>
<reference evidence="1" key="1">
    <citation type="submission" date="2020-12" db="EMBL/GenBank/DDBJ databases">
        <title>M. sibirica DSM 26468T genome.</title>
        <authorList>
            <person name="Thieme N."/>
            <person name="Rettenmaier R."/>
            <person name="Zverlov V."/>
            <person name="Liebl W."/>
        </authorList>
    </citation>
    <scope>NUCLEOTIDE SEQUENCE</scope>
    <source>
        <strain evidence="1">DSM 26468</strain>
    </source>
</reference>
<dbReference type="AlphaFoldDB" id="A0A8J7HA65"/>
<evidence type="ECO:0000313" key="2">
    <source>
        <dbReference type="Proteomes" id="UP000623269"/>
    </source>
</evidence>
<keyword evidence="2" id="KW-1185">Reference proteome</keyword>
<name>A0A8J7HA65_9FIRM</name>
<evidence type="ECO:0000313" key="1">
    <source>
        <dbReference type="EMBL" id="MBH1941941.1"/>
    </source>
</evidence>
<proteinExistence type="predicted"/>
<dbReference type="EMBL" id="JAEAGR010000015">
    <property type="protein sequence ID" value="MBH1941941.1"/>
    <property type="molecule type" value="Genomic_DNA"/>
</dbReference>
<organism evidence="1 2">
    <name type="scientific">Mobilitalea sibirica</name>
    <dbReference type="NCBI Taxonomy" id="1462919"/>
    <lineage>
        <taxon>Bacteria</taxon>
        <taxon>Bacillati</taxon>
        <taxon>Bacillota</taxon>
        <taxon>Clostridia</taxon>
        <taxon>Lachnospirales</taxon>
        <taxon>Lachnospiraceae</taxon>
        <taxon>Mobilitalea</taxon>
    </lineage>
</organism>
<protein>
    <submittedName>
        <fullName evidence="1">Uncharacterized protein</fullName>
    </submittedName>
</protein>
<dbReference type="Proteomes" id="UP000623269">
    <property type="component" value="Unassembled WGS sequence"/>
</dbReference>